<sequence length="127" mass="14000">MILSFERARERVADAIRHVHPIHLALIGLGGLLLASIAIGGELVFPIVFLGFLLGMVLFWANEFLTLMQAPDSAFPGRSDKLVWALLLVLLPPIGAPLFWAFRHGYGEPAGDRAGKPHARPWMHDEV</sequence>
<dbReference type="EMBL" id="CP036426">
    <property type="protein sequence ID" value="QDV35113.1"/>
    <property type="molecule type" value="Genomic_DNA"/>
</dbReference>
<evidence type="ECO:0000256" key="6">
    <source>
        <dbReference type="SAM" id="Phobius"/>
    </source>
</evidence>
<protein>
    <recommendedName>
        <fullName evidence="7">Cardiolipin synthase N-terminal domain-containing protein</fullName>
    </recommendedName>
</protein>
<dbReference type="InterPro" id="IPR027379">
    <property type="entry name" value="CLS_N"/>
</dbReference>
<gene>
    <name evidence="8" type="ORF">ElP_30150</name>
</gene>
<keyword evidence="9" id="KW-1185">Reference proteome</keyword>
<accession>A0A518H2R7</accession>
<evidence type="ECO:0000313" key="9">
    <source>
        <dbReference type="Proteomes" id="UP000317835"/>
    </source>
</evidence>
<dbReference type="KEGG" id="tpla:ElP_30150"/>
<proteinExistence type="predicted"/>
<keyword evidence="2" id="KW-1003">Cell membrane</keyword>
<name>A0A518H2R7_9BACT</name>
<dbReference type="AlphaFoldDB" id="A0A518H2R7"/>
<feature type="transmembrane region" description="Helical" evidence="6">
    <location>
        <begin position="21"/>
        <end position="37"/>
    </location>
</feature>
<evidence type="ECO:0000313" key="8">
    <source>
        <dbReference type="EMBL" id="QDV35113.1"/>
    </source>
</evidence>
<keyword evidence="3 6" id="KW-0812">Transmembrane</keyword>
<evidence type="ECO:0000256" key="5">
    <source>
        <dbReference type="ARBA" id="ARBA00023136"/>
    </source>
</evidence>
<feature type="transmembrane region" description="Helical" evidence="6">
    <location>
        <begin position="43"/>
        <end position="61"/>
    </location>
</feature>
<comment type="subcellular location">
    <subcellularLocation>
        <location evidence="1">Cell membrane</location>
        <topology evidence="1">Multi-pass membrane protein</topology>
    </subcellularLocation>
</comment>
<dbReference type="RefSeq" id="WP_145270482.1">
    <property type="nucleotide sequence ID" value="NZ_CP036426.1"/>
</dbReference>
<feature type="domain" description="Cardiolipin synthase N-terminal" evidence="7">
    <location>
        <begin position="78"/>
        <end position="103"/>
    </location>
</feature>
<keyword evidence="4 6" id="KW-1133">Transmembrane helix</keyword>
<evidence type="ECO:0000256" key="3">
    <source>
        <dbReference type="ARBA" id="ARBA00022692"/>
    </source>
</evidence>
<reference evidence="8 9" key="1">
    <citation type="submission" date="2019-02" db="EMBL/GenBank/DDBJ databases">
        <title>Deep-cultivation of Planctomycetes and their phenomic and genomic characterization uncovers novel biology.</title>
        <authorList>
            <person name="Wiegand S."/>
            <person name="Jogler M."/>
            <person name="Boedeker C."/>
            <person name="Pinto D."/>
            <person name="Vollmers J."/>
            <person name="Rivas-Marin E."/>
            <person name="Kohn T."/>
            <person name="Peeters S.H."/>
            <person name="Heuer A."/>
            <person name="Rast P."/>
            <person name="Oberbeckmann S."/>
            <person name="Bunk B."/>
            <person name="Jeske O."/>
            <person name="Meyerdierks A."/>
            <person name="Storesund J.E."/>
            <person name="Kallscheuer N."/>
            <person name="Luecker S."/>
            <person name="Lage O.M."/>
            <person name="Pohl T."/>
            <person name="Merkel B.J."/>
            <person name="Hornburger P."/>
            <person name="Mueller R.-W."/>
            <person name="Bruemmer F."/>
            <person name="Labrenz M."/>
            <person name="Spormann A.M."/>
            <person name="Op den Camp H."/>
            <person name="Overmann J."/>
            <person name="Amann R."/>
            <person name="Jetten M.S.M."/>
            <person name="Mascher T."/>
            <person name="Medema M.H."/>
            <person name="Devos D.P."/>
            <person name="Kaster A.-K."/>
            <person name="Ovreas L."/>
            <person name="Rohde M."/>
            <person name="Galperin M.Y."/>
            <person name="Jogler C."/>
        </authorList>
    </citation>
    <scope>NUCLEOTIDE SEQUENCE [LARGE SCALE GENOMIC DNA]</scope>
    <source>
        <strain evidence="8 9">ElP</strain>
    </source>
</reference>
<feature type="transmembrane region" description="Helical" evidence="6">
    <location>
        <begin position="82"/>
        <end position="102"/>
    </location>
</feature>
<evidence type="ECO:0000256" key="4">
    <source>
        <dbReference type="ARBA" id="ARBA00022989"/>
    </source>
</evidence>
<evidence type="ECO:0000259" key="7">
    <source>
        <dbReference type="Pfam" id="PF13396"/>
    </source>
</evidence>
<dbReference type="Proteomes" id="UP000317835">
    <property type="component" value="Chromosome"/>
</dbReference>
<evidence type="ECO:0000256" key="1">
    <source>
        <dbReference type="ARBA" id="ARBA00004651"/>
    </source>
</evidence>
<evidence type="ECO:0000256" key="2">
    <source>
        <dbReference type="ARBA" id="ARBA00022475"/>
    </source>
</evidence>
<dbReference type="Pfam" id="PF13396">
    <property type="entry name" value="PLDc_N"/>
    <property type="match status" value="1"/>
</dbReference>
<dbReference type="GO" id="GO:0005886">
    <property type="term" value="C:plasma membrane"/>
    <property type="evidence" value="ECO:0007669"/>
    <property type="project" value="UniProtKB-SubCell"/>
</dbReference>
<keyword evidence="5 6" id="KW-0472">Membrane</keyword>
<organism evidence="8 9">
    <name type="scientific">Tautonia plasticadhaerens</name>
    <dbReference type="NCBI Taxonomy" id="2527974"/>
    <lineage>
        <taxon>Bacteria</taxon>
        <taxon>Pseudomonadati</taxon>
        <taxon>Planctomycetota</taxon>
        <taxon>Planctomycetia</taxon>
        <taxon>Isosphaerales</taxon>
        <taxon>Isosphaeraceae</taxon>
        <taxon>Tautonia</taxon>
    </lineage>
</organism>